<dbReference type="AlphaFoldDB" id="A0A0E9TEX5"/>
<reference evidence="2" key="1">
    <citation type="submission" date="2014-11" db="EMBL/GenBank/DDBJ databases">
        <authorList>
            <person name="Amaro Gonzalez C."/>
        </authorList>
    </citation>
    <scope>NUCLEOTIDE SEQUENCE</scope>
</reference>
<sequence length="36" mass="4488">MTPIPKTFLFLFLFICLYFFFVEKFNIHNKRVYIPV</sequence>
<accession>A0A0E9TEX5</accession>
<dbReference type="EMBL" id="GBXM01057127">
    <property type="protein sequence ID" value="JAH51450.1"/>
    <property type="molecule type" value="Transcribed_RNA"/>
</dbReference>
<feature type="transmembrane region" description="Helical" evidence="1">
    <location>
        <begin position="6"/>
        <end position="22"/>
    </location>
</feature>
<evidence type="ECO:0000313" key="2">
    <source>
        <dbReference type="EMBL" id="JAH51450.1"/>
    </source>
</evidence>
<proteinExistence type="predicted"/>
<reference evidence="2" key="2">
    <citation type="journal article" date="2015" name="Fish Shellfish Immunol.">
        <title>Early steps in the European eel (Anguilla anguilla)-Vibrio vulnificus interaction in the gills: Role of the RtxA13 toxin.</title>
        <authorList>
            <person name="Callol A."/>
            <person name="Pajuelo D."/>
            <person name="Ebbesson L."/>
            <person name="Teles M."/>
            <person name="MacKenzie S."/>
            <person name="Amaro C."/>
        </authorList>
    </citation>
    <scope>NUCLEOTIDE SEQUENCE</scope>
</reference>
<organism evidence="2">
    <name type="scientific">Anguilla anguilla</name>
    <name type="common">European freshwater eel</name>
    <name type="synonym">Muraena anguilla</name>
    <dbReference type="NCBI Taxonomy" id="7936"/>
    <lineage>
        <taxon>Eukaryota</taxon>
        <taxon>Metazoa</taxon>
        <taxon>Chordata</taxon>
        <taxon>Craniata</taxon>
        <taxon>Vertebrata</taxon>
        <taxon>Euteleostomi</taxon>
        <taxon>Actinopterygii</taxon>
        <taxon>Neopterygii</taxon>
        <taxon>Teleostei</taxon>
        <taxon>Anguilliformes</taxon>
        <taxon>Anguillidae</taxon>
        <taxon>Anguilla</taxon>
    </lineage>
</organism>
<keyword evidence="1" id="KW-0812">Transmembrane</keyword>
<name>A0A0E9TEX5_ANGAN</name>
<keyword evidence="1" id="KW-1133">Transmembrane helix</keyword>
<protein>
    <submittedName>
        <fullName evidence="2">Uncharacterized protein</fullName>
    </submittedName>
</protein>
<keyword evidence="1" id="KW-0472">Membrane</keyword>
<evidence type="ECO:0000256" key="1">
    <source>
        <dbReference type="SAM" id="Phobius"/>
    </source>
</evidence>